<comment type="caution">
    <text evidence="1">The sequence shown here is derived from an EMBL/GenBank/DDBJ whole genome shotgun (WGS) entry which is preliminary data.</text>
</comment>
<dbReference type="AlphaFoldDB" id="A0AAW2BQL2"/>
<name>A0AAW2BQL2_9ROSI</name>
<proteinExistence type="predicted"/>
<keyword evidence="2" id="KW-1185">Reference proteome</keyword>
<gene>
    <name evidence="1" type="ORF">SO802_028549</name>
</gene>
<accession>A0AAW2BQL2</accession>
<dbReference type="EMBL" id="JAZDWU010000010">
    <property type="protein sequence ID" value="KAK9988310.1"/>
    <property type="molecule type" value="Genomic_DNA"/>
</dbReference>
<reference evidence="1 2" key="1">
    <citation type="submission" date="2024-01" db="EMBL/GenBank/DDBJ databases">
        <title>A telomere-to-telomere, gap-free genome of sweet tea (Lithocarpus litseifolius).</title>
        <authorList>
            <person name="Zhou J."/>
        </authorList>
    </citation>
    <scope>NUCLEOTIDE SEQUENCE [LARGE SCALE GENOMIC DNA]</scope>
    <source>
        <strain evidence="1">Zhou-2022a</strain>
        <tissue evidence="1">Leaf</tissue>
    </source>
</reference>
<sequence>MHTKGSSHRAAESKLKETELLRRDEINKRVALSDSSAGTANCNTYHQKFRLSLTLMKMIQMYALDEKMWKNLADGHSI</sequence>
<evidence type="ECO:0000313" key="1">
    <source>
        <dbReference type="EMBL" id="KAK9988310.1"/>
    </source>
</evidence>
<protein>
    <submittedName>
        <fullName evidence="1">Uncharacterized protein</fullName>
    </submittedName>
</protein>
<organism evidence="1 2">
    <name type="scientific">Lithocarpus litseifolius</name>
    <dbReference type="NCBI Taxonomy" id="425828"/>
    <lineage>
        <taxon>Eukaryota</taxon>
        <taxon>Viridiplantae</taxon>
        <taxon>Streptophyta</taxon>
        <taxon>Embryophyta</taxon>
        <taxon>Tracheophyta</taxon>
        <taxon>Spermatophyta</taxon>
        <taxon>Magnoliopsida</taxon>
        <taxon>eudicotyledons</taxon>
        <taxon>Gunneridae</taxon>
        <taxon>Pentapetalae</taxon>
        <taxon>rosids</taxon>
        <taxon>fabids</taxon>
        <taxon>Fagales</taxon>
        <taxon>Fagaceae</taxon>
        <taxon>Lithocarpus</taxon>
    </lineage>
</organism>
<dbReference type="Proteomes" id="UP001459277">
    <property type="component" value="Unassembled WGS sequence"/>
</dbReference>
<evidence type="ECO:0000313" key="2">
    <source>
        <dbReference type="Proteomes" id="UP001459277"/>
    </source>
</evidence>